<organism evidence="5">
    <name type="scientific">bioreactor metagenome</name>
    <dbReference type="NCBI Taxonomy" id="1076179"/>
    <lineage>
        <taxon>unclassified sequences</taxon>
        <taxon>metagenomes</taxon>
        <taxon>ecological metagenomes</taxon>
    </lineage>
</organism>
<proteinExistence type="predicted"/>
<dbReference type="PANTHER" id="PTHR30514">
    <property type="entry name" value="GLUCOKINASE"/>
    <property type="match status" value="1"/>
</dbReference>
<feature type="domain" description="HTH rpiR-type" evidence="4">
    <location>
        <begin position="11"/>
        <end position="87"/>
    </location>
</feature>
<keyword evidence="2" id="KW-0238">DNA-binding</keyword>
<dbReference type="SUPFAM" id="SSF53697">
    <property type="entry name" value="SIS domain"/>
    <property type="match status" value="1"/>
</dbReference>
<keyword evidence="3" id="KW-0804">Transcription</keyword>
<evidence type="ECO:0000313" key="5">
    <source>
        <dbReference type="EMBL" id="MPM15244.1"/>
    </source>
</evidence>
<dbReference type="GO" id="GO:1901135">
    <property type="term" value="P:carbohydrate derivative metabolic process"/>
    <property type="evidence" value="ECO:0007669"/>
    <property type="project" value="InterPro"/>
</dbReference>
<gene>
    <name evidence="5" type="ORF">SDC9_61612</name>
</gene>
<dbReference type="InterPro" id="IPR035472">
    <property type="entry name" value="RpiR-like_SIS"/>
</dbReference>
<evidence type="ECO:0000256" key="3">
    <source>
        <dbReference type="ARBA" id="ARBA00023163"/>
    </source>
</evidence>
<dbReference type="CDD" id="cd05013">
    <property type="entry name" value="SIS_RpiR"/>
    <property type="match status" value="1"/>
</dbReference>
<dbReference type="AlphaFoldDB" id="A0A644XME4"/>
<sequence>MKYNARERCGAMESIAKKIQGLTLSKTEKKIADYILENEDVLGIKTATDLALEIGVSDTSIIRFLRTLGFSGYGEFKRIMSKRMLQQYNTSMLSSEKYIKTREFVDKKNVLVDVVKCAVDNMELTVQNTSIDTIRGIADCLIKSKRKYIFAFRGTACCADYMYRKLIYFLPDVFCCESADSSALERMVDITAGDCVLLYSFPRYSEINYSILELAKEHGAKVIVVTDKVTSPLAVYADYLLTAAINGLGFTNSYVVPMCLSEAILLLVSKHGSKNKNNRATKIDEYLDKHSLY</sequence>
<dbReference type="InterPro" id="IPR009057">
    <property type="entry name" value="Homeodomain-like_sf"/>
</dbReference>
<dbReference type="Gene3D" id="3.40.50.10490">
    <property type="entry name" value="Glucose-6-phosphate isomerase like protein, domain 1"/>
    <property type="match status" value="1"/>
</dbReference>
<dbReference type="InterPro" id="IPR001347">
    <property type="entry name" value="SIS_dom"/>
</dbReference>
<evidence type="ECO:0000256" key="2">
    <source>
        <dbReference type="ARBA" id="ARBA00023125"/>
    </source>
</evidence>
<reference evidence="5" key="1">
    <citation type="submission" date="2019-08" db="EMBL/GenBank/DDBJ databases">
        <authorList>
            <person name="Kucharzyk K."/>
            <person name="Murdoch R.W."/>
            <person name="Higgins S."/>
            <person name="Loffler F."/>
        </authorList>
    </citation>
    <scope>NUCLEOTIDE SEQUENCE</scope>
</reference>
<dbReference type="Pfam" id="PF01418">
    <property type="entry name" value="HTH_6"/>
    <property type="match status" value="1"/>
</dbReference>
<dbReference type="Gene3D" id="1.10.10.10">
    <property type="entry name" value="Winged helix-like DNA-binding domain superfamily/Winged helix DNA-binding domain"/>
    <property type="match status" value="1"/>
</dbReference>
<dbReference type="PROSITE" id="PS51071">
    <property type="entry name" value="HTH_RPIR"/>
    <property type="match status" value="1"/>
</dbReference>
<dbReference type="EMBL" id="VSSQ01002411">
    <property type="protein sequence ID" value="MPM15244.1"/>
    <property type="molecule type" value="Genomic_DNA"/>
</dbReference>
<protein>
    <recommendedName>
        <fullName evidence="4">HTH rpiR-type domain-containing protein</fullName>
    </recommendedName>
</protein>
<dbReference type="Pfam" id="PF01380">
    <property type="entry name" value="SIS"/>
    <property type="match status" value="1"/>
</dbReference>
<comment type="caution">
    <text evidence="5">The sequence shown here is derived from an EMBL/GenBank/DDBJ whole genome shotgun (WGS) entry which is preliminary data.</text>
</comment>
<accession>A0A644XME4</accession>
<dbReference type="GO" id="GO:0003677">
    <property type="term" value="F:DNA binding"/>
    <property type="evidence" value="ECO:0007669"/>
    <property type="project" value="UniProtKB-KW"/>
</dbReference>
<dbReference type="GO" id="GO:0097367">
    <property type="term" value="F:carbohydrate derivative binding"/>
    <property type="evidence" value="ECO:0007669"/>
    <property type="project" value="InterPro"/>
</dbReference>
<keyword evidence="1" id="KW-0805">Transcription regulation</keyword>
<dbReference type="GO" id="GO:0003700">
    <property type="term" value="F:DNA-binding transcription factor activity"/>
    <property type="evidence" value="ECO:0007669"/>
    <property type="project" value="InterPro"/>
</dbReference>
<dbReference type="PANTHER" id="PTHR30514:SF18">
    <property type="entry name" value="RPIR-FAMILY TRANSCRIPTIONAL REGULATOR"/>
    <property type="match status" value="1"/>
</dbReference>
<evidence type="ECO:0000256" key="1">
    <source>
        <dbReference type="ARBA" id="ARBA00023015"/>
    </source>
</evidence>
<dbReference type="InterPro" id="IPR000281">
    <property type="entry name" value="HTH_RpiR"/>
</dbReference>
<dbReference type="InterPro" id="IPR046348">
    <property type="entry name" value="SIS_dom_sf"/>
</dbReference>
<name>A0A644XME4_9ZZZZ</name>
<dbReference type="SUPFAM" id="SSF46689">
    <property type="entry name" value="Homeodomain-like"/>
    <property type="match status" value="1"/>
</dbReference>
<dbReference type="InterPro" id="IPR047640">
    <property type="entry name" value="RpiR-like"/>
</dbReference>
<dbReference type="InterPro" id="IPR036388">
    <property type="entry name" value="WH-like_DNA-bd_sf"/>
</dbReference>
<evidence type="ECO:0000259" key="4">
    <source>
        <dbReference type="PROSITE" id="PS51071"/>
    </source>
</evidence>